<evidence type="ECO:0000313" key="3">
    <source>
        <dbReference type="Proteomes" id="UP000012227"/>
    </source>
</evidence>
<feature type="compositionally biased region" description="Basic residues" evidence="1">
    <location>
        <begin position="8"/>
        <end position="29"/>
    </location>
</feature>
<dbReference type="AlphaFoldDB" id="N1W3N5"/>
<feature type="region of interest" description="Disordered" evidence="1">
    <location>
        <begin position="1"/>
        <end position="50"/>
    </location>
</feature>
<sequence length="50" mass="6051">MDSANRGGPRRINRANKRKRSMNKFHKERKKESSLNPKDKCLQWERIEKP</sequence>
<dbReference type="Proteomes" id="UP000012227">
    <property type="component" value="Unassembled WGS sequence"/>
</dbReference>
<reference evidence="2 3" key="1">
    <citation type="submission" date="2013-03" db="EMBL/GenBank/DDBJ databases">
        <authorList>
            <person name="Harkins D.M."/>
            <person name="Durkin A.S."/>
            <person name="Brinkac L.M."/>
            <person name="Haft D.H."/>
            <person name="Selengut J.D."/>
            <person name="Sanka R."/>
            <person name="DePew J."/>
            <person name="Purushe J."/>
            <person name="Galloway R.L."/>
            <person name="Vinetz J.M."/>
            <person name="Sutton G.G."/>
            <person name="Nierman W.C."/>
            <person name="Fouts D.E."/>
        </authorList>
    </citation>
    <scope>NUCLEOTIDE SEQUENCE [LARGE SCALE GENOMIC DNA]</scope>
    <source>
        <strain evidence="2 3">Waz Holland</strain>
    </source>
</reference>
<evidence type="ECO:0000313" key="2">
    <source>
        <dbReference type="EMBL" id="EMY67852.1"/>
    </source>
</evidence>
<comment type="caution">
    <text evidence="2">The sequence shown here is derived from an EMBL/GenBank/DDBJ whole genome shotgun (WGS) entry which is preliminary data.</text>
</comment>
<accession>N1W3N5</accession>
<feature type="compositionally biased region" description="Basic and acidic residues" evidence="1">
    <location>
        <begin position="30"/>
        <end position="50"/>
    </location>
</feature>
<gene>
    <name evidence="2" type="ORF">LEP1GSC199_1162</name>
</gene>
<dbReference type="EMBL" id="AOGY02000081">
    <property type="protein sequence ID" value="EMY67852.1"/>
    <property type="molecule type" value="Genomic_DNA"/>
</dbReference>
<evidence type="ECO:0000256" key="1">
    <source>
        <dbReference type="SAM" id="MobiDB-lite"/>
    </source>
</evidence>
<protein>
    <submittedName>
        <fullName evidence="2">Uncharacterized protein</fullName>
    </submittedName>
</protein>
<proteinExistence type="predicted"/>
<name>N1W3N5_9LEPT</name>
<organism evidence="2 3">
    <name type="scientific">Leptospira vanthielii serovar Holland str. Waz Holland = ATCC 700522</name>
    <dbReference type="NCBI Taxonomy" id="1218591"/>
    <lineage>
        <taxon>Bacteria</taxon>
        <taxon>Pseudomonadati</taxon>
        <taxon>Spirochaetota</taxon>
        <taxon>Spirochaetia</taxon>
        <taxon>Leptospirales</taxon>
        <taxon>Leptospiraceae</taxon>
        <taxon>Leptospira</taxon>
    </lineage>
</organism>